<sequence length="77" mass="8447">MAPAVVNEVVVGVRESLILNSHILKMAAMLKPSAEINRRAAIIEGLRAGHSAMEIIRFFGYSKSTVYDVVARYTALE</sequence>
<dbReference type="EMBL" id="GL888295">
    <property type="protein sequence ID" value="EGI62987.1"/>
    <property type="molecule type" value="Genomic_DNA"/>
</dbReference>
<dbReference type="GO" id="GO:0005634">
    <property type="term" value="C:nucleus"/>
    <property type="evidence" value="ECO:0007669"/>
    <property type="project" value="UniProtKB-SubCell"/>
</dbReference>
<dbReference type="InterPro" id="IPR009057">
    <property type="entry name" value="Homeodomain-like_sf"/>
</dbReference>
<dbReference type="SUPFAM" id="SSF46689">
    <property type="entry name" value="Homeodomain-like"/>
    <property type="match status" value="1"/>
</dbReference>
<comment type="subcellular location">
    <subcellularLocation>
        <location evidence="1">Nucleus</location>
    </subcellularLocation>
</comment>
<name>F4WS08_ACREC</name>
<dbReference type="InParanoid" id="F4WS08"/>
<reference evidence="2" key="1">
    <citation type="submission" date="2011-02" db="EMBL/GenBank/DDBJ databases">
        <title>The genome of the leaf-cutting ant Acromyrmex echinatior suggests key adaptations to social evolution and fungus farming.</title>
        <authorList>
            <person name="Nygaard S."/>
            <person name="Zhang G."/>
        </authorList>
    </citation>
    <scope>NUCLEOTIDE SEQUENCE</scope>
</reference>
<keyword evidence="3" id="KW-1185">Reference proteome</keyword>
<dbReference type="Proteomes" id="UP000007755">
    <property type="component" value="Unassembled WGS sequence"/>
</dbReference>
<dbReference type="AlphaFoldDB" id="F4WS08"/>
<evidence type="ECO:0000313" key="2">
    <source>
        <dbReference type="EMBL" id="EGI62987.1"/>
    </source>
</evidence>
<organism evidence="3">
    <name type="scientific">Acromyrmex echinatior</name>
    <name type="common">Panamanian leafcutter ant</name>
    <name type="synonym">Acromyrmex octospinosus echinatior</name>
    <dbReference type="NCBI Taxonomy" id="103372"/>
    <lineage>
        <taxon>Eukaryota</taxon>
        <taxon>Metazoa</taxon>
        <taxon>Ecdysozoa</taxon>
        <taxon>Arthropoda</taxon>
        <taxon>Hexapoda</taxon>
        <taxon>Insecta</taxon>
        <taxon>Pterygota</taxon>
        <taxon>Neoptera</taxon>
        <taxon>Endopterygota</taxon>
        <taxon>Hymenoptera</taxon>
        <taxon>Apocrita</taxon>
        <taxon>Aculeata</taxon>
        <taxon>Formicoidea</taxon>
        <taxon>Formicidae</taxon>
        <taxon>Myrmicinae</taxon>
        <taxon>Acromyrmex</taxon>
    </lineage>
</organism>
<proteinExistence type="predicted"/>
<protein>
    <submittedName>
        <fullName evidence="2">Uncharacterized protein</fullName>
    </submittedName>
</protein>
<gene>
    <name evidence="2" type="ORF">G5I_08617</name>
</gene>
<dbReference type="Pfam" id="PF13384">
    <property type="entry name" value="HTH_23"/>
    <property type="match status" value="1"/>
</dbReference>
<accession>F4WS08</accession>
<evidence type="ECO:0000256" key="1">
    <source>
        <dbReference type="ARBA" id="ARBA00004123"/>
    </source>
</evidence>
<evidence type="ECO:0000313" key="3">
    <source>
        <dbReference type="Proteomes" id="UP000007755"/>
    </source>
</evidence>